<organism evidence="2 3">
    <name type="scientific">Araneus ventricosus</name>
    <name type="common">Orbweaver spider</name>
    <name type="synonym">Epeira ventricosa</name>
    <dbReference type="NCBI Taxonomy" id="182803"/>
    <lineage>
        <taxon>Eukaryota</taxon>
        <taxon>Metazoa</taxon>
        <taxon>Ecdysozoa</taxon>
        <taxon>Arthropoda</taxon>
        <taxon>Chelicerata</taxon>
        <taxon>Arachnida</taxon>
        <taxon>Araneae</taxon>
        <taxon>Araneomorphae</taxon>
        <taxon>Entelegynae</taxon>
        <taxon>Araneoidea</taxon>
        <taxon>Araneidae</taxon>
        <taxon>Araneus</taxon>
    </lineage>
</organism>
<keyword evidence="3" id="KW-1185">Reference proteome</keyword>
<feature type="compositionally biased region" description="Polar residues" evidence="1">
    <location>
        <begin position="1"/>
        <end position="17"/>
    </location>
</feature>
<evidence type="ECO:0000256" key="1">
    <source>
        <dbReference type="SAM" id="MobiDB-lite"/>
    </source>
</evidence>
<protein>
    <submittedName>
        <fullName evidence="2">Uncharacterized protein</fullName>
    </submittedName>
</protein>
<feature type="region of interest" description="Disordered" evidence="1">
    <location>
        <begin position="1"/>
        <end position="20"/>
    </location>
</feature>
<proteinExistence type="predicted"/>
<dbReference type="EMBL" id="BGPR01001157">
    <property type="protein sequence ID" value="GBM46881.1"/>
    <property type="molecule type" value="Genomic_DNA"/>
</dbReference>
<evidence type="ECO:0000313" key="2">
    <source>
        <dbReference type="EMBL" id="GBM46881.1"/>
    </source>
</evidence>
<gene>
    <name evidence="2" type="ORF">AVEN_10724_1</name>
</gene>
<dbReference type="AlphaFoldDB" id="A0A4Y2G0M7"/>
<comment type="caution">
    <text evidence="2">The sequence shown here is derived from an EMBL/GenBank/DDBJ whole genome shotgun (WGS) entry which is preliminary data.</text>
</comment>
<reference evidence="2 3" key="1">
    <citation type="journal article" date="2019" name="Sci. Rep.">
        <title>Orb-weaving spider Araneus ventricosus genome elucidates the spidroin gene catalogue.</title>
        <authorList>
            <person name="Kono N."/>
            <person name="Nakamura H."/>
            <person name="Ohtoshi R."/>
            <person name="Moran D.A.P."/>
            <person name="Shinohara A."/>
            <person name="Yoshida Y."/>
            <person name="Fujiwara M."/>
            <person name="Mori M."/>
            <person name="Tomita M."/>
            <person name="Arakawa K."/>
        </authorList>
    </citation>
    <scope>NUCLEOTIDE SEQUENCE [LARGE SCALE GENOMIC DNA]</scope>
</reference>
<name>A0A4Y2G0M7_ARAVE</name>
<dbReference type="Proteomes" id="UP000499080">
    <property type="component" value="Unassembled WGS sequence"/>
</dbReference>
<accession>A0A4Y2G0M7</accession>
<sequence>MTRTTPELAPSLQTSVPHQRKDVCPPTYDLTCNRLNTRRIFGGIGFRTCNPPATSRHLTNRSPHWNPSETGQHLCCVDVETGAMHSTKLYRSNHC</sequence>
<evidence type="ECO:0000313" key="3">
    <source>
        <dbReference type="Proteomes" id="UP000499080"/>
    </source>
</evidence>